<keyword evidence="1" id="KW-0732">Signal</keyword>
<dbReference type="EMBL" id="JAYWIO010000003">
    <property type="protein sequence ID" value="KAK7276685.1"/>
    <property type="molecule type" value="Genomic_DNA"/>
</dbReference>
<proteinExistence type="predicted"/>
<evidence type="ECO:0000256" key="1">
    <source>
        <dbReference type="SAM" id="SignalP"/>
    </source>
</evidence>
<protein>
    <recommendedName>
        <fullName evidence="5">Secreted protein</fullName>
    </recommendedName>
</protein>
<dbReference type="AlphaFoldDB" id="A0AAN9FL59"/>
<accession>A0AAN9FL59</accession>
<evidence type="ECO:0008006" key="5">
    <source>
        <dbReference type="Google" id="ProtNLM"/>
    </source>
</evidence>
<dbReference type="EMBL" id="JAYWIO010000003">
    <property type="protein sequence ID" value="KAK7276676.1"/>
    <property type="molecule type" value="Genomic_DNA"/>
</dbReference>
<name>A0AAN9FL59_CROPI</name>
<dbReference type="Proteomes" id="UP001372338">
    <property type="component" value="Unassembled WGS sequence"/>
</dbReference>
<keyword evidence="4" id="KW-1185">Reference proteome</keyword>
<feature type="chain" id="PRO_5044711143" description="Secreted protein" evidence="1">
    <location>
        <begin position="17"/>
        <end position="76"/>
    </location>
</feature>
<organism evidence="2 4">
    <name type="scientific">Crotalaria pallida</name>
    <name type="common">Smooth rattlebox</name>
    <name type="synonym">Crotalaria striata</name>
    <dbReference type="NCBI Taxonomy" id="3830"/>
    <lineage>
        <taxon>Eukaryota</taxon>
        <taxon>Viridiplantae</taxon>
        <taxon>Streptophyta</taxon>
        <taxon>Embryophyta</taxon>
        <taxon>Tracheophyta</taxon>
        <taxon>Spermatophyta</taxon>
        <taxon>Magnoliopsida</taxon>
        <taxon>eudicotyledons</taxon>
        <taxon>Gunneridae</taxon>
        <taxon>Pentapetalae</taxon>
        <taxon>rosids</taxon>
        <taxon>fabids</taxon>
        <taxon>Fabales</taxon>
        <taxon>Fabaceae</taxon>
        <taxon>Papilionoideae</taxon>
        <taxon>50 kb inversion clade</taxon>
        <taxon>genistoids sensu lato</taxon>
        <taxon>core genistoids</taxon>
        <taxon>Crotalarieae</taxon>
        <taxon>Crotalaria</taxon>
    </lineage>
</organism>
<comment type="caution">
    <text evidence="2">The sequence shown here is derived from an EMBL/GenBank/DDBJ whole genome shotgun (WGS) entry which is preliminary data.</text>
</comment>
<evidence type="ECO:0000313" key="4">
    <source>
        <dbReference type="Proteomes" id="UP001372338"/>
    </source>
</evidence>
<gene>
    <name evidence="2" type="ORF">RIF29_17820</name>
    <name evidence="3" type="ORF">RIF29_17829</name>
</gene>
<sequence length="76" mass="8355">MHLQIFLLHLVPLNSTHVLRPLYSLLQVTTFSVEDSSSVVAGSMGDQEGPWPRVVTSITLRRGAPLRSTQVVEPTS</sequence>
<reference evidence="2 4" key="1">
    <citation type="submission" date="2024-01" db="EMBL/GenBank/DDBJ databases">
        <title>The genomes of 5 underutilized Papilionoideae crops provide insights into root nodulation and disease resistanc.</title>
        <authorList>
            <person name="Yuan L."/>
        </authorList>
    </citation>
    <scope>NUCLEOTIDE SEQUENCE [LARGE SCALE GENOMIC DNA]</scope>
    <source>
        <strain evidence="2">ZHUSHIDOU_FW_LH</strain>
        <tissue evidence="2">Leaf</tissue>
    </source>
</reference>
<feature type="signal peptide" evidence="1">
    <location>
        <begin position="1"/>
        <end position="16"/>
    </location>
</feature>
<evidence type="ECO:0000313" key="2">
    <source>
        <dbReference type="EMBL" id="KAK7276676.1"/>
    </source>
</evidence>
<evidence type="ECO:0000313" key="3">
    <source>
        <dbReference type="EMBL" id="KAK7276685.1"/>
    </source>
</evidence>